<dbReference type="EMBL" id="JAEPRD010000045">
    <property type="protein sequence ID" value="KAG2204366.1"/>
    <property type="molecule type" value="Genomic_DNA"/>
</dbReference>
<evidence type="ECO:0000256" key="2">
    <source>
        <dbReference type="ARBA" id="ARBA00023004"/>
    </source>
</evidence>
<sequence length="809" mass="91810">MPWFLALLLILSTYPIFLQAEYPVTVNDPKIKFSPRMYGRTTVVVNDTMYVYGGRTSLGAIYTNNMYRYNFNQDTGIVNMLMVDQKNAGPNCSFCGAVMMDETRMLILTHDFANATEEDPENIMQVVRPFVFDFETLTWSSNSTTPRYNASMNSTFTMRAKHSTVLGDDGLIYTIGGVSFFNESIRDNPSWYYDMKNDYYGIIQPNSDSIDIFPVGGNAFNLANGNIGSVLGGRGSDIEGYYGSQYMFVLNTYNKSWEIPTNITNYNDNEIVCEGSTMQLSANNTIAYIFGGIKTGSNSSDYIYSRLRVLNIRNFTWLTTAERNDNYHVQPRSYASSAIIENKYFIVAFAMAFGFIIAFVVNRKRIKNTNIHTLQAISKNIWNRSIINSSVSFTEESIDVSTITFPGWAYTSINDVYGQDFPQLFCSHINSPDDVACGNITILDRTLFSPSFVEQAGDTQCYLYESISNVTVVSQDRAVLRFYHMGFAYHLQQAVHLQFYEPHKNPNRVLFRNETIPGYDVKFMDDWLASESNSGSKNDDLSRVVSVHPDSTMYIQFETVYTHQIDPDSWWNFVGIFPKYIYTSDLSITHTEPMSRGTYAKTEGQEPVVLGDIAISPKTFTQRIITEKRDTTIVSSLGVVGGIVGILLAIQVFLFGARPPKPWGIVHTTTIRSSIKNKRQRILEKYFSISDAQSVPFVTPVHQRFSSIYELNSSDNHHDHEKQLIEENVLLDDEGLILDHDVDEALSKTPILDAAMDTKDTLKDLQERLGQLEGRNQMLELVLKAYYIDDRIFQELHKPSSSEPSRVSP</sequence>
<dbReference type="PANTHER" id="PTHR47435">
    <property type="entry name" value="KELCH REPEAT PROTEIN (AFU_ORTHOLOGUE AFUA_5G12780)"/>
    <property type="match status" value="1"/>
</dbReference>
<dbReference type="InterPro" id="IPR006652">
    <property type="entry name" value="Kelch_1"/>
</dbReference>
<keyword evidence="4" id="KW-1133">Transmembrane helix</keyword>
<proteinExistence type="predicted"/>
<dbReference type="Gene3D" id="2.120.10.80">
    <property type="entry name" value="Kelch-type beta propeller"/>
    <property type="match status" value="2"/>
</dbReference>
<feature type="signal peptide" evidence="5">
    <location>
        <begin position="1"/>
        <end position="20"/>
    </location>
</feature>
<evidence type="ECO:0000313" key="6">
    <source>
        <dbReference type="EMBL" id="KAG2204366.1"/>
    </source>
</evidence>
<comment type="caution">
    <text evidence="6">The sequence shown here is derived from an EMBL/GenBank/DDBJ whole genome shotgun (WGS) entry which is preliminary data.</text>
</comment>
<feature type="transmembrane region" description="Helical" evidence="4">
    <location>
        <begin position="633"/>
        <end position="655"/>
    </location>
</feature>
<keyword evidence="1" id="KW-0677">Repeat</keyword>
<keyword evidence="4" id="KW-0812">Transmembrane</keyword>
<evidence type="ECO:0000256" key="4">
    <source>
        <dbReference type="SAM" id="Phobius"/>
    </source>
</evidence>
<dbReference type="PANTHER" id="PTHR47435:SF4">
    <property type="entry name" value="KELCH REPEAT PROTEIN (AFU_ORTHOLOGUE AFUA_5G12780)"/>
    <property type="match status" value="1"/>
</dbReference>
<feature type="chain" id="PRO_5034022373" description="Galactose oxidase" evidence="5">
    <location>
        <begin position="21"/>
        <end position="809"/>
    </location>
</feature>
<dbReference type="GO" id="GO:0019760">
    <property type="term" value="P:glucosinolate metabolic process"/>
    <property type="evidence" value="ECO:0007669"/>
    <property type="project" value="UniProtKB-ARBA"/>
</dbReference>
<feature type="transmembrane region" description="Helical" evidence="4">
    <location>
        <begin position="344"/>
        <end position="361"/>
    </location>
</feature>
<evidence type="ECO:0008006" key="8">
    <source>
        <dbReference type="Google" id="ProtNLM"/>
    </source>
</evidence>
<dbReference type="OrthoDB" id="2267477at2759"/>
<dbReference type="InterPro" id="IPR015915">
    <property type="entry name" value="Kelch-typ_b-propeller"/>
</dbReference>
<keyword evidence="7" id="KW-1185">Reference proteome</keyword>
<organism evidence="6 7">
    <name type="scientific">Mucor saturninus</name>
    <dbReference type="NCBI Taxonomy" id="64648"/>
    <lineage>
        <taxon>Eukaryota</taxon>
        <taxon>Fungi</taxon>
        <taxon>Fungi incertae sedis</taxon>
        <taxon>Mucoromycota</taxon>
        <taxon>Mucoromycotina</taxon>
        <taxon>Mucoromycetes</taxon>
        <taxon>Mucorales</taxon>
        <taxon>Mucorineae</taxon>
        <taxon>Mucoraceae</taxon>
        <taxon>Mucor</taxon>
    </lineage>
</organism>
<evidence type="ECO:0000256" key="1">
    <source>
        <dbReference type="ARBA" id="ARBA00022737"/>
    </source>
</evidence>
<evidence type="ECO:0000256" key="3">
    <source>
        <dbReference type="SAM" id="Coils"/>
    </source>
</evidence>
<gene>
    <name evidence="6" type="ORF">INT47_009408</name>
</gene>
<reference evidence="6" key="1">
    <citation type="submission" date="2020-12" db="EMBL/GenBank/DDBJ databases">
        <title>Metabolic potential, ecology and presence of endohyphal bacteria is reflected in genomic diversity of Mucoromycotina.</title>
        <authorList>
            <person name="Muszewska A."/>
            <person name="Okrasinska A."/>
            <person name="Steczkiewicz K."/>
            <person name="Drgas O."/>
            <person name="Orlowska M."/>
            <person name="Perlinska-Lenart U."/>
            <person name="Aleksandrzak-Piekarczyk T."/>
            <person name="Szatraj K."/>
            <person name="Zielenkiewicz U."/>
            <person name="Pilsyk S."/>
            <person name="Malc E."/>
            <person name="Mieczkowski P."/>
            <person name="Kruszewska J.S."/>
            <person name="Biernat P."/>
            <person name="Pawlowska J."/>
        </authorList>
    </citation>
    <scope>NUCLEOTIDE SEQUENCE</scope>
    <source>
        <strain evidence="6">WA0000017839</strain>
    </source>
</reference>
<dbReference type="SUPFAM" id="SSF117281">
    <property type="entry name" value="Kelch motif"/>
    <property type="match status" value="1"/>
</dbReference>
<keyword evidence="5" id="KW-0732">Signal</keyword>
<accession>A0A8H7UZD7</accession>
<dbReference type="Pfam" id="PF01344">
    <property type="entry name" value="Kelch_1"/>
    <property type="match status" value="1"/>
</dbReference>
<name>A0A8H7UZD7_9FUNG</name>
<keyword evidence="2" id="KW-0408">Iron</keyword>
<evidence type="ECO:0000256" key="5">
    <source>
        <dbReference type="SAM" id="SignalP"/>
    </source>
</evidence>
<protein>
    <recommendedName>
        <fullName evidence="8">Galactose oxidase</fullName>
    </recommendedName>
</protein>
<evidence type="ECO:0000313" key="7">
    <source>
        <dbReference type="Proteomes" id="UP000603453"/>
    </source>
</evidence>
<keyword evidence="3" id="KW-0175">Coiled coil</keyword>
<dbReference type="Proteomes" id="UP000603453">
    <property type="component" value="Unassembled WGS sequence"/>
</dbReference>
<dbReference type="AlphaFoldDB" id="A0A8H7UZD7"/>
<keyword evidence="4" id="KW-0472">Membrane</keyword>
<feature type="coiled-coil region" evidence="3">
    <location>
        <begin position="755"/>
        <end position="782"/>
    </location>
</feature>